<comment type="caution">
    <text evidence="2">The sequence shown here is derived from an EMBL/GenBank/DDBJ whole genome shotgun (WGS) entry which is preliminary data.</text>
</comment>
<dbReference type="Proteomes" id="UP000674234">
    <property type="component" value="Unassembled WGS sequence"/>
</dbReference>
<protein>
    <recommendedName>
        <fullName evidence="1">Transcriptional regulator HTH-type FeoC domain-containing protein</fullName>
    </recommendedName>
</protein>
<keyword evidence="3" id="KW-1185">Reference proteome</keyword>
<feature type="domain" description="Transcriptional regulator HTH-type FeoC" evidence="1">
    <location>
        <begin position="9"/>
        <end position="66"/>
    </location>
</feature>
<reference evidence="2" key="1">
    <citation type="submission" date="2021-02" db="EMBL/GenBank/DDBJ databases">
        <title>Draft genome sequence of Microbispora sp. RL4-1S isolated from rice leaves in Thailand.</title>
        <authorList>
            <person name="Muangham S."/>
            <person name="Duangmal K."/>
        </authorList>
    </citation>
    <scope>NUCLEOTIDE SEQUENCE</scope>
    <source>
        <strain evidence="2">RL4-1S</strain>
    </source>
</reference>
<dbReference type="SUPFAM" id="SSF46785">
    <property type="entry name" value="Winged helix' DNA-binding domain"/>
    <property type="match status" value="1"/>
</dbReference>
<dbReference type="AlphaFoldDB" id="A0A940WLN3"/>
<dbReference type="Gene3D" id="1.10.10.10">
    <property type="entry name" value="Winged helix-like DNA-binding domain superfamily/Winged helix DNA-binding domain"/>
    <property type="match status" value="1"/>
</dbReference>
<dbReference type="Pfam" id="PF09012">
    <property type="entry name" value="FeoC"/>
    <property type="match status" value="1"/>
</dbReference>
<evidence type="ECO:0000313" key="2">
    <source>
        <dbReference type="EMBL" id="MBP2706157.1"/>
    </source>
</evidence>
<dbReference type="RefSeq" id="WP_210157443.1">
    <property type="nucleotide sequence ID" value="NZ_JAFCNB010000011.1"/>
</dbReference>
<evidence type="ECO:0000259" key="1">
    <source>
        <dbReference type="Pfam" id="PF09012"/>
    </source>
</evidence>
<dbReference type="EMBL" id="JAFCNB010000011">
    <property type="protein sequence ID" value="MBP2706157.1"/>
    <property type="molecule type" value="Genomic_DNA"/>
</dbReference>
<gene>
    <name evidence="2" type="ORF">JOL79_20310</name>
</gene>
<dbReference type="InterPro" id="IPR015102">
    <property type="entry name" value="Tscrpt_reg_HTH_FeoC"/>
</dbReference>
<accession>A0A940WLN3</accession>
<proteinExistence type="predicted"/>
<evidence type="ECO:0000313" key="3">
    <source>
        <dbReference type="Proteomes" id="UP000674234"/>
    </source>
</evidence>
<sequence>MSALRRVLEEITAARGGASLDEIARRLDLGRDEVDAMVGYWIRKGRLSADDIAAACPSGGCGSCAHGDNGEPGCGTRRDGPVLLAITVRRPAGADDRS</sequence>
<dbReference type="InterPro" id="IPR036390">
    <property type="entry name" value="WH_DNA-bd_sf"/>
</dbReference>
<name>A0A940WLN3_9ACTN</name>
<organism evidence="2 3">
    <name type="scientific">Microbispora oryzae</name>
    <dbReference type="NCBI Taxonomy" id="2806554"/>
    <lineage>
        <taxon>Bacteria</taxon>
        <taxon>Bacillati</taxon>
        <taxon>Actinomycetota</taxon>
        <taxon>Actinomycetes</taxon>
        <taxon>Streptosporangiales</taxon>
        <taxon>Streptosporangiaceae</taxon>
        <taxon>Microbispora</taxon>
    </lineage>
</organism>
<dbReference type="InterPro" id="IPR036388">
    <property type="entry name" value="WH-like_DNA-bd_sf"/>
</dbReference>